<evidence type="ECO:0000256" key="4">
    <source>
        <dbReference type="ARBA" id="ARBA00023125"/>
    </source>
</evidence>
<feature type="domain" description="RNA polymerase sigma factor 70 region 4 type 2" evidence="7">
    <location>
        <begin position="126"/>
        <end position="178"/>
    </location>
</feature>
<dbReference type="STRING" id="1393122.SAMN05660895_0030"/>
<keyword evidence="3" id="KW-0731">Sigma factor</keyword>
<dbReference type="EMBL" id="FPCJ01000001">
    <property type="protein sequence ID" value="SFV27078.1"/>
    <property type="molecule type" value="Genomic_DNA"/>
</dbReference>
<dbReference type="GO" id="GO:0006352">
    <property type="term" value="P:DNA-templated transcription initiation"/>
    <property type="evidence" value="ECO:0007669"/>
    <property type="project" value="InterPro"/>
</dbReference>
<dbReference type="CDD" id="cd06171">
    <property type="entry name" value="Sigma70_r4"/>
    <property type="match status" value="1"/>
</dbReference>
<evidence type="ECO:0000259" key="7">
    <source>
        <dbReference type="Pfam" id="PF08281"/>
    </source>
</evidence>
<keyword evidence="2" id="KW-0805">Transcription regulation</keyword>
<dbReference type="InterPro" id="IPR013249">
    <property type="entry name" value="RNA_pol_sigma70_r4_t2"/>
</dbReference>
<dbReference type="Gene3D" id="1.10.1740.10">
    <property type="match status" value="1"/>
</dbReference>
<keyword evidence="4" id="KW-0238">DNA-binding</keyword>
<protein>
    <submittedName>
        <fullName evidence="8">RNA polymerase sigma-70 factor, ECF subfamily</fullName>
    </submittedName>
</protein>
<evidence type="ECO:0000313" key="8">
    <source>
        <dbReference type="EMBL" id="SFV27078.1"/>
    </source>
</evidence>
<dbReference type="Pfam" id="PF08281">
    <property type="entry name" value="Sigma70_r4_2"/>
    <property type="match status" value="1"/>
</dbReference>
<accession>A0A1I7MXH4</accession>
<feature type="domain" description="RNA polymerase sigma-70 region 2" evidence="6">
    <location>
        <begin position="29"/>
        <end position="94"/>
    </location>
</feature>
<dbReference type="GO" id="GO:0003677">
    <property type="term" value="F:DNA binding"/>
    <property type="evidence" value="ECO:0007669"/>
    <property type="project" value="UniProtKB-KW"/>
</dbReference>
<dbReference type="PANTHER" id="PTHR43133:SF8">
    <property type="entry name" value="RNA POLYMERASE SIGMA FACTOR HI_1459-RELATED"/>
    <property type="match status" value="1"/>
</dbReference>
<keyword evidence="9" id="KW-1185">Reference proteome</keyword>
<dbReference type="RefSeq" id="WP_092456031.1">
    <property type="nucleotide sequence ID" value="NZ_FPCJ01000001.1"/>
</dbReference>
<evidence type="ECO:0000256" key="1">
    <source>
        <dbReference type="ARBA" id="ARBA00010641"/>
    </source>
</evidence>
<dbReference type="InterPro" id="IPR039425">
    <property type="entry name" value="RNA_pol_sigma-70-like"/>
</dbReference>
<proteinExistence type="inferred from homology"/>
<keyword evidence="5" id="KW-0804">Transcription</keyword>
<gene>
    <name evidence="8" type="ORF">SAMN05660895_0030</name>
</gene>
<dbReference type="Proteomes" id="UP000199537">
    <property type="component" value="Unassembled WGS sequence"/>
</dbReference>
<dbReference type="PANTHER" id="PTHR43133">
    <property type="entry name" value="RNA POLYMERASE ECF-TYPE SIGMA FACTO"/>
    <property type="match status" value="1"/>
</dbReference>
<dbReference type="InterPro" id="IPR036388">
    <property type="entry name" value="WH-like_DNA-bd_sf"/>
</dbReference>
<dbReference type="GO" id="GO:0016987">
    <property type="term" value="F:sigma factor activity"/>
    <property type="evidence" value="ECO:0007669"/>
    <property type="project" value="UniProtKB-KW"/>
</dbReference>
<name>A0A1I7MXH4_9BACT</name>
<dbReference type="InterPro" id="IPR013325">
    <property type="entry name" value="RNA_pol_sigma_r2"/>
</dbReference>
<sequence>MAIRTDTIPDEEILQRYRNDHNPEWMGILFERYMHLVLGVCIKYLKNMEDARDAAQQIFMKVMQEADHTQIQYFKGWLYQVTKNYCLMQLRGKSSADWLKQDENDTQWVVSPEDDEELLLKNEQLNQLEEALQQLNEPQQTCIRLFYLEKHSYQEIAEITGYTLMQVKSYIQNGKRNLRIMLEKKQKQLNNE</sequence>
<evidence type="ECO:0000256" key="5">
    <source>
        <dbReference type="ARBA" id="ARBA00023163"/>
    </source>
</evidence>
<comment type="similarity">
    <text evidence="1">Belongs to the sigma-70 factor family. ECF subfamily.</text>
</comment>
<reference evidence="9" key="1">
    <citation type="submission" date="2016-10" db="EMBL/GenBank/DDBJ databases">
        <authorList>
            <person name="Varghese N."/>
            <person name="Submissions S."/>
        </authorList>
    </citation>
    <scope>NUCLEOTIDE SEQUENCE [LARGE SCALE GENOMIC DNA]</scope>
    <source>
        <strain evidence="9">DSM 14807</strain>
    </source>
</reference>
<dbReference type="InterPro" id="IPR014284">
    <property type="entry name" value="RNA_pol_sigma-70_dom"/>
</dbReference>
<dbReference type="SUPFAM" id="SSF88946">
    <property type="entry name" value="Sigma2 domain of RNA polymerase sigma factors"/>
    <property type="match status" value="1"/>
</dbReference>
<dbReference type="Gene3D" id="1.10.10.10">
    <property type="entry name" value="Winged helix-like DNA-binding domain superfamily/Winged helix DNA-binding domain"/>
    <property type="match status" value="1"/>
</dbReference>
<organism evidence="8 9">
    <name type="scientific">Thermoflavifilum thermophilum</name>
    <dbReference type="NCBI Taxonomy" id="1393122"/>
    <lineage>
        <taxon>Bacteria</taxon>
        <taxon>Pseudomonadati</taxon>
        <taxon>Bacteroidota</taxon>
        <taxon>Chitinophagia</taxon>
        <taxon>Chitinophagales</taxon>
        <taxon>Chitinophagaceae</taxon>
        <taxon>Thermoflavifilum</taxon>
    </lineage>
</organism>
<dbReference type="SUPFAM" id="SSF88659">
    <property type="entry name" value="Sigma3 and sigma4 domains of RNA polymerase sigma factors"/>
    <property type="match status" value="1"/>
</dbReference>
<dbReference type="InterPro" id="IPR007627">
    <property type="entry name" value="RNA_pol_sigma70_r2"/>
</dbReference>
<evidence type="ECO:0000256" key="2">
    <source>
        <dbReference type="ARBA" id="ARBA00023015"/>
    </source>
</evidence>
<dbReference type="OrthoDB" id="1116873at2"/>
<evidence type="ECO:0000313" key="9">
    <source>
        <dbReference type="Proteomes" id="UP000199537"/>
    </source>
</evidence>
<evidence type="ECO:0000259" key="6">
    <source>
        <dbReference type="Pfam" id="PF04542"/>
    </source>
</evidence>
<dbReference type="Pfam" id="PF04542">
    <property type="entry name" value="Sigma70_r2"/>
    <property type="match status" value="1"/>
</dbReference>
<dbReference type="InterPro" id="IPR013324">
    <property type="entry name" value="RNA_pol_sigma_r3/r4-like"/>
</dbReference>
<dbReference type="AlphaFoldDB" id="A0A1I7MXH4"/>
<dbReference type="NCBIfam" id="TIGR02937">
    <property type="entry name" value="sigma70-ECF"/>
    <property type="match status" value="1"/>
</dbReference>
<evidence type="ECO:0000256" key="3">
    <source>
        <dbReference type="ARBA" id="ARBA00023082"/>
    </source>
</evidence>